<feature type="transmembrane region" description="Helical" evidence="1">
    <location>
        <begin position="58"/>
        <end position="77"/>
    </location>
</feature>
<keyword evidence="1" id="KW-0812">Transmembrane</keyword>
<evidence type="ECO:0000313" key="3">
    <source>
        <dbReference type="Proteomes" id="UP000176944"/>
    </source>
</evidence>
<reference evidence="3" key="1">
    <citation type="submission" date="2016-10" db="EMBL/GenBank/DDBJ databases">
        <title>Comparative genomics uncovers the prolific and rare metabolic potential of the cyanobacterial genus Moorea.</title>
        <authorList>
            <person name="Leao T."/>
            <person name="Castelao G."/>
            <person name="Korobeynikov A."/>
            <person name="Monroe E.A."/>
            <person name="Podell S."/>
            <person name="Glukhov E."/>
            <person name="Allen E."/>
            <person name="Gerwick W.H."/>
            <person name="Gerwick L."/>
        </authorList>
    </citation>
    <scope>NUCLEOTIDE SEQUENCE [LARGE SCALE GENOMIC DNA]</scope>
    <source>
        <strain evidence="3">JHB</strain>
    </source>
</reference>
<sequence>MRTKVLSALPQGAFLTICSLGPLIFSLYILGYFSQPIWSGDWLSWNRNLDNLYAPDTLFVNLAMAAHLFGGAVLGFLGPWQLIPRLRSIHSGIDVWASCI</sequence>
<keyword evidence="1" id="KW-1133">Transmembrane helix</keyword>
<organism evidence="2 3">
    <name type="scientific">Moorena producens (strain JHB)</name>
    <dbReference type="NCBI Taxonomy" id="1454205"/>
    <lineage>
        <taxon>Bacteria</taxon>
        <taxon>Bacillati</taxon>
        <taxon>Cyanobacteriota</taxon>
        <taxon>Cyanophyceae</taxon>
        <taxon>Coleofasciculales</taxon>
        <taxon>Coleofasciculaceae</taxon>
        <taxon>Moorena</taxon>
    </lineage>
</organism>
<evidence type="ECO:0000313" key="2">
    <source>
        <dbReference type="EMBL" id="AOY80090.1"/>
    </source>
</evidence>
<dbReference type="Proteomes" id="UP000176944">
    <property type="component" value="Chromosome"/>
</dbReference>
<proteinExistence type="predicted"/>
<keyword evidence="1" id="KW-0472">Membrane</keyword>
<protein>
    <submittedName>
        <fullName evidence="2">Uncharacterized protein</fullName>
    </submittedName>
</protein>
<gene>
    <name evidence="2" type="ORF">BJP36_09275</name>
</gene>
<dbReference type="EMBL" id="CP017708">
    <property type="protein sequence ID" value="AOY80090.1"/>
    <property type="molecule type" value="Genomic_DNA"/>
</dbReference>
<accession>A0A1D9FY50</accession>
<evidence type="ECO:0000256" key="1">
    <source>
        <dbReference type="SAM" id="Phobius"/>
    </source>
</evidence>
<dbReference type="AlphaFoldDB" id="A0A1D9FY50"/>
<name>A0A1D9FY50_MOOP1</name>
<feature type="transmembrane region" description="Helical" evidence="1">
    <location>
        <begin position="12"/>
        <end position="38"/>
    </location>
</feature>